<protein>
    <submittedName>
        <fullName evidence="2">DUF4369 domain-containing protein</fullName>
    </submittedName>
</protein>
<feature type="domain" description="DUF4369" evidence="1">
    <location>
        <begin position="21"/>
        <end position="111"/>
    </location>
</feature>
<name>A0ABT4PJA5_9BACT</name>
<dbReference type="Proteomes" id="UP001141933">
    <property type="component" value="Unassembled WGS sequence"/>
</dbReference>
<keyword evidence="3" id="KW-1185">Reference proteome</keyword>
<comment type="caution">
    <text evidence="2">The sequence shown here is derived from an EMBL/GenBank/DDBJ whole genome shotgun (WGS) entry which is preliminary data.</text>
</comment>
<evidence type="ECO:0000259" key="1">
    <source>
        <dbReference type="Pfam" id="PF14289"/>
    </source>
</evidence>
<organism evidence="2 3">
    <name type="scientific">Phocaeicola acetigenes</name>
    <dbReference type="NCBI Taxonomy" id="3016083"/>
    <lineage>
        <taxon>Bacteria</taxon>
        <taxon>Pseudomonadati</taxon>
        <taxon>Bacteroidota</taxon>
        <taxon>Bacteroidia</taxon>
        <taxon>Bacteroidales</taxon>
        <taxon>Bacteroidaceae</taxon>
        <taxon>Phocaeicola</taxon>
    </lineage>
</organism>
<evidence type="ECO:0000313" key="2">
    <source>
        <dbReference type="EMBL" id="MCZ8373142.1"/>
    </source>
</evidence>
<proteinExistence type="predicted"/>
<gene>
    <name evidence="2" type="ORF">O6P32_10550</name>
</gene>
<dbReference type="RefSeq" id="WP_178266407.1">
    <property type="nucleotide sequence ID" value="NZ_JAPZVM010000009.1"/>
</dbReference>
<dbReference type="EMBL" id="JAPZVM010000009">
    <property type="protein sequence ID" value="MCZ8373142.1"/>
    <property type="molecule type" value="Genomic_DNA"/>
</dbReference>
<sequence length="233" mass="26355">MGKLYLFLFCAVFFASCSKKYKIEGNTSLSRLDGKMLYIKVPSNGEWVKIDSAEVVHGLFEMEGNVDSVVLASLYMDDDCIMPLVIEKGNINVKIDNAGVTVKGSPLNNRFNDFIIQKNALDDRAYEVEHMESQMIMNGDDPALIHSEIEKRRAELSEEMNKLAKEFIQENYENVLGAGVFVMIGNGLPYPILTPVMEEIVNEAPESFKNNELIKEYLSVARSNMDKMRSARY</sequence>
<evidence type="ECO:0000313" key="3">
    <source>
        <dbReference type="Proteomes" id="UP001141933"/>
    </source>
</evidence>
<dbReference type="Pfam" id="PF14289">
    <property type="entry name" value="DUF4369"/>
    <property type="match status" value="1"/>
</dbReference>
<dbReference type="PROSITE" id="PS51257">
    <property type="entry name" value="PROKAR_LIPOPROTEIN"/>
    <property type="match status" value="1"/>
</dbReference>
<reference evidence="2" key="1">
    <citation type="submission" date="2022-12" db="EMBL/GenBank/DDBJ databases">
        <title>Phocaeicola acetigenes sp. nov., isolated feces from a healthy human.</title>
        <authorList>
            <person name="Do H."/>
            <person name="Ha Y.B."/>
            <person name="Kim J.-S."/>
            <person name="Suh M.K."/>
            <person name="Kim H.S."/>
            <person name="Lee J.-S."/>
        </authorList>
    </citation>
    <scope>NUCLEOTIDE SEQUENCE</scope>
    <source>
        <strain evidence="2">KGMB11183</strain>
    </source>
</reference>
<dbReference type="InterPro" id="IPR025380">
    <property type="entry name" value="DUF4369"/>
</dbReference>
<accession>A0ABT4PJA5</accession>